<keyword evidence="7" id="KW-0255">Endonuclease</keyword>
<accession>A0A6I2U9U8</accession>
<comment type="caution">
    <text evidence="10">The sequence shown here is derived from an EMBL/GenBank/DDBJ whole genome shotgun (WGS) entry which is preliminary data.</text>
</comment>
<evidence type="ECO:0000256" key="6">
    <source>
        <dbReference type="ARBA" id="ARBA00022839"/>
    </source>
</evidence>
<keyword evidence="7" id="KW-0235">DNA replication</keyword>
<dbReference type="Pfam" id="PF12320">
    <property type="entry name" value="SbcD_C"/>
    <property type="match status" value="1"/>
</dbReference>
<dbReference type="InterPro" id="IPR041796">
    <property type="entry name" value="Mre11_N"/>
</dbReference>
<dbReference type="InterPro" id="IPR004843">
    <property type="entry name" value="Calcineurin-like_PHP"/>
</dbReference>
<evidence type="ECO:0000256" key="3">
    <source>
        <dbReference type="ARBA" id="ARBA00013365"/>
    </source>
</evidence>
<dbReference type="InterPro" id="IPR029052">
    <property type="entry name" value="Metallo-depent_PP-like"/>
</dbReference>
<organism evidence="10 11">
    <name type="scientific">Anaerovibrio slackiae</name>
    <dbReference type="NCBI Taxonomy" id="2652309"/>
    <lineage>
        <taxon>Bacteria</taxon>
        <taxon>Bacillati</taxon>
        <taxon>Bacillota</taxon>
        <taxon>Negativicutes</taxon>
        <taxon>Selenomonadales</taxon>
        <taxon>Selenomonadaceae</taxon>
        <taxon>Anaerovibrio</taxon>
    </lineage>
</organism>
<feature type="domain" description="Nuclease SbcCD subunit D C-terminal" evidence="9">
    <location>
        <begin position="279"/>
        <end position="366"/>
    </location>
</feature>
<dbReference type="PANTHER" id="PTHR30337">
    <property type="entry name" value="COMPONENT OF ATP-DEPENDENT DSDNA EXONUCLEASE"/>
    <property type="match status" value="1"/>
</dbReference>
<dbReference type="GO" id="GO:0006310">
    <property type="term" value="P:DNA recombination"/>
    <property type="evidence" value="ECO:0007669"/>
    <property type="project" value="UniProtKB-KW"/>
</dbReference>
<dbReference type="SUPFAM" id="SSF56300">
    <property type="entry name" value="Metallo-dependent phosphatases"/>
    <property type="match status" value="1"/>
</dbReference>
<feature type="domain" description="Calcineurin-like phosphoesterase" evidence="8">
    <location>
        <begin position="14"/>
        <end position="186"/>
    </location>
</feature>
<evidence type="ECO:0000313" key="11">
    <source>
        <dbReference type="Proteomes" id="UP000433181"/>
    </source>
</evidence>
<dbReference type="GO" id="GO:0008408">
    <property type="term" value="F:3'-5' exonuclease activity"/>
    <property type="evidence" value="ECO:0007669"/>
    <property type="project" value="InterPro"/>
</dbReference>
<keyword evidence="11" id="KW-1185">Reference proteome</keyword>
<comment type="function">
    <text evidence="7">SbcCD cleaves DNA hairpin structures. These structures can inhibit DNA replication and are intermediates in certain DNA recombination reactions. The complex acts as a 3'-&gt;5' double strand exonuclease that can open hairpins. It also has a 5' single-strand endonuclease activity.</text>
</comment>
<comment type="similarity">
    <text evidence="1 7">Belongs to the SbcD family.</text>
</comment>
<dbReference type="GO" id="GO:0006260">
    <property type="term" value="P:DNA replication"/>
    <property type="evidence" value="ECO:0007669"/>
    <property type="project" value="UniProtKB-KW"/>
</dbReference>
<evidence type="ECO:0000256" key="2">
    <source>
        <dbReference type="ARBA" id="ARBA00011322"/>
    </source>
</evidence>
<evidence type="ECO:0000259" key="9">
    <source>
        <dbReference type="Pfam" id="PF12320"/>
    </source>
</evidence>
<gene>
    <name evidence="7" type="primary">sbcD</name>
    <name evidence="10" type="ORF">FYJ84_00745</name>
</gene>
<dbReference type="PANTHER" id="PTHR30337:SF0">
    <property type="entry name" value="NUCLEASE SBCCD SUBUNIT D"/>
    <property type="match status" value="1"/>
</dbReference>
<evidence type="ECO:0000259" key="8">
    <source>
        <dbReference type="Pfam" id="PF00149"/>
    </source>
</evidence>
<keyword evidence="7" id="KW-0233">DNA recombination</keyword>
<dbReference type="Proteomes" id="UP000433181">
    <property type="component" value="Unassembled WGS sequence"/>
</dbReference>
<dbReference type="NCBIfam" id="TIGR00619">
    <property type="entry name" value="sbcd"/>
    <property type="match status" value="1"/>
</dbReference>
<dbReference type="Pfam" id="PF00149">
    <property type="entry name" value="Metallophos"/>
    <property type="match status" value="1"/>
</dbReference>
<dbReference type="EMBL" id="VUNR01000001">
    <property type="protein sequence ID" value="MSU07527.1"/>
    <property type="molecule type" value="Genomic_DNA"/>
</dbReference>
<evidence type="ECO:0000256" key="4">
    <source>
        <dbReference type="ARBA" id="ARBA00022722"/>
    </source>
</evidence>
<dbReference type="AlphaFoldDB" id="A0A6I2U9U8"/>
<dbReference type="Gene3D" id="3.60.21.10">
    <property type="match status" value="1"/>
</dbReference>
<comment type="subunit">
    <text evidence="2 7">Heterodimer of SbcC and SbcD.</text>
</comment>
<evidence type="ECO:0000256" key="5">
    <source>
        <dbReference type="ARBA" id="ARBA00022801"/>
    </source>
</evidence>
<sequence>MQLQSQSVKGVCGLKLLHLGDLHLGRSLGDFDLLGEQRYILDEVLRLAYERQVDGVLLAGDIYDRSVPSEGAVRLLDYFLNRLAERGIKVFMISGNHDSDERLNFGSSFFEAKGIYIAARYQGELYHRCIDGVNFYLLPFVKASQVRHFFPDEEIESYDQAVKVILRHADINPEACNVLVAHQFVAGSSLLPELAGSESVAVQQVGLVEQIGADNFAPFAYTALGHIHRPQQAGGENVRYAGSPLKYSLGECNDDKSVPLVDIDGAGHVAVELLPLKPRRDLRHLTGRLEQLVSRENLQDTDDYIYVTLTDEEPLDNAMGIIQGYYPNAVKLDYRNSRTMALEQEDVFRAAELRSFDELVGDFYRLVYGQEISEEEMAVMQEIGAKAGVVDEAH</sequence>
<dbReference type="InterPro" id="IPR050535">
    <property type="entry name" value="DNA_Repair-Maintenance_Comp"/>
</dbReference>
<dbReference type="InterPro" id="IPR026843">
    <property type="entry name" value="SbcD_C"/>
</dbReference>
<keyword evidence="5 7" id="KW-0378">Hydrolase</keyword>
<keyword evidence="4 7" id="KW-0540">Nuclease</keyword>
<reference evidence="10 11" key="1">
    <citation type="submission" date="2019-08" db="EMBL/GenBank/DDBJ databases">
        <title>In-depth cultivation of the pig gut microbiome towards novel bacterial diversity and tailored functional studies.</title>
        <authorList>
            <person name="Wylensek D."/>
            <person name="Hitch T.C.A."/>
            <person name="Clavel T."/>
        </authorList>
    </citation>
    <scope>NUCLEOTIDE SEQUENCE [LARGE SCALE GENOMIC DNA]</scope>
    <source>
        <strain evidence="10 11">WCA-693-APC-5D-A</strain>
    </source>
</reference>
<evidence type="ECO:0000256" key="7">
    <source>
        <dbReference type="RuleBase" id="RU363069"/>
    </source>
</evidence>
<protein>
    <recommendedName>
        <fullName evidence="3 7">Nuclease SbcCD subunit D</fullName>
    </recommendedName>
</protein>
<keyword evidence="6 7" id="KW-0269">Exonuclease</keyword>
<evidence type="ECO:0000313" key="10">
    <source>
        <dbReference type="EMBL" id="MSU07527.1"/>
    </source>
</evidence>
<dbReference type="InterPro" id="IPR004593">
    <property type="entry name" value="SbcD"/>
</dbReference>
<dbReference type="CDD" id="cd00840">
    <property type="entry name" value="MPP_Mre11_N"/>
    <property type="match status" value="1"/>
</dbReference>
<name>A0A6I2U9U8_9FIRM</name>
<dbReference type="GO" id="GO:0004519">
    <property type="term" value="F:endonuclease activity"/>
    <property type="evidence" value="ECO:0007669"/>
    <property type="project" value="UniProtKB-KW"/>
</dbReference>
<proteinExistence type="inferred from homology"/>
<evidence type="ECO:0000256" key="1">
    <source>
        <dbReference type="ARBA" id="ARBA00010555"/>
    </source>
</evidence>